<evidence type="ECO:0000313" key="2">
    <source>
        <dbReference type="Proteomes" id="UP000234323"/>
    </source>
</evidence>
<protein>
    <submittedName>
        <fullName evidence="1">Uncharacterized protein</fullName>
    </submittedName>
</protein>
<comment type="caution">
    <text evidence="1">The sequence shown here is derived from an EMBL/GenBank/DDBJ whole genome shotgun (WGS) entry which is preliminary data.</text>
</comment>
<proteinExistence type="predicted"/>
<dbReference type="EMBL" id="LLXI01000538">
    <property type="protein sequence ID" value="PKY47361.1"/>
    <property type="molecule type" value="Genomic_DNA"/>
</dbReference>
<evidence type="ECO:0000313" key="1">
    <source>
        <dbReference type="EMBL" id="PKY47361.1"/>
    </source>
</evidence>
<dbReference type="AlphaFoldDB" id="A0A2I1GL69"/>
<dbReference type="Proteomes" id="UP000234323">
    <property type="component" value="Unassembled WGS sequence"/>
</dbReference>
<name>A0A2I1GL69_9GLOM</name>
<sequence length="178" mass="21527">MIKFYVKLHFYWNLPDLHQHQRARIREPVVFKQIQHLPEKRSDHFDWIRSFRINNPIDKGDQRIYYRDTYNINLFDYKVRRRFNVNSIPQYQYGYHRAMELYQKFNQTPKMIETIPGKATSHYEVSKKDKLLINDPDLFFRRTPPPETDSNTTMSEISYVSATDWPATVNAPPTPRND</sequence>
<reference evidence="1 2" key="1">
    <citation type="submission" date="2015-10" db="EMBL/GenBank/DDBJ databases">
        <title>Genome analyses suggest a sexual origin of heterokaryosis in a supposedly ancient asexual fungus.</title>
        <authorList>
            <person name="Ropars J."/>
            <person name="Sedzielewska K."/>
            <person name="Noel J."/>
            <person name="Charron P."/>
            <person name="Farinelli L."/>
            <person name="Marton T."/>
            <person name="Kruger M."/>
            <person name="Pelin A."/>
            <person name="Brachmann A."/>
            <person name="Corradi N."/>
        </authorList>
    </citation>
    <scope>NUCLEOTIDE SEQUENCE [LARGE SCALE GENOMIC DNA]</scope>
    <source>
        <strain evidence="1 2">A4</strain>
    </source>
</reference>
<dbReference type="VEuPathDB" id="FungiDB:RhiirFUN_014780"/>
<gene>
    <name evidence="1" type="ORF">RhiirA4_462519</name>
</gene>
<dbReference type="VEuPathDB" id="FungiDB:RhiirA1_542258"/>
<dbReference type="VEuPathDB" id="FungiDB:FUN_009277"/>
<accession>A0A2I1GL69</accession>
<organism evidence="1 2">
    <name type="scientific">Rhizophagus irregularis</name>
    <dbReference type="NCBI Taxonomy" id="588596"/>
    <lineage>
        <taxon>Eukaryota</taxon>
        <taxon>Fungi</taxon>
        <taxon>Fungi incertae sedis</taxon>
        <taxon>Mucoromycota</taxon>
        <taxon>Glomeromycotina</taxon>
        <taxon>Glomeromycetes</taxon>
        <taxon>Glomerales</taxon>
        <taxon>Glomeraceae</taxon>
        <taxon>Rhizophagus</taxon>
    </lineage>
</organism>
<keyword evidence="2" id="KW-1185">Reference proteome</keyword>